<evidence type="ECO:0000259" key="1">
    <source>
        <dbReference type="Pfam" id="PF05050"/>
    </source>
</evidence>
<feature type="domain" description="Methyltransferase FkbM" evidence="1">
    <location>
        <begin position="11"/>
        <end position="89"/>
    </location>
</feature>
<dbReference type="Gene3D" id="3.40.50.150">
    <property type="entry name" value="Vaccinia Virus protein VP39"/>
    <property type="match status" value="1"/>
</dbReference>
<reference evidence="2" key="1">
    <citation type="submission" date="2023-10" db="EMBL/GenBank/DDBJ databases">
        <authorList>
            <person name="Chen Y."/>
            <person name="Shah S."/>
            <person name="Dougan E. K."/>
            <person name="Thang M."/>
            <person name="Chan C."/>
        </authorList>
    </citation>
    <scope>NUCLEOTIDE SEQUENCE [LARGE SCALE GENOMIC DNA]</scope>
</reference>
<evidence type="ECO:0000313" key="2">
    <source>
        <dbReference type="EMBL" id="CAK0794300.1"/>
    </source>
</evidence>
<dbReference type="SUPFAM" id="SSF53335">
    <property type="entry name" value="S-adenosyl-L-methionine-dependent methyltransferases"/>
    <property type="match status" value="1"/>
</dbReference>
<dbReference type="InterPro" id="IPR029063">
    <property type="entry name" value="SAM-dependent_MTases_sf"/>
</dbReference>
<keyword evidence="3" id="KW-1185">Reference proteome</keyword>
<sequence>MSEVARLPRRSEGNESVNLTTLDAILGAFPATMRALVGAKIDVEGHEFPVLKGARRLLREAPPCWLQLENSALNHVELMHKILREFGYESSGKILSAGKDDYMYVQHDPEACMKQRVAAA</sequence>
<dbReference type="Pfam" id="PF05050">
    <property type="entry name" value="Methyltransf_21"/>
    <property type="match status" value="1"/>
</dbReference>
<protein>
    <recommendedName>
        <fullName evidence="1">Methyltransferase FkbM domain-containing protein</fullName>
    </recommendedName>
</protein>
<evidence type="ECO:0000313" key="3">
    <source>
        <dbReference type="Proteomes" id="UP001189429"/>
    </source>
</evidence>
<proteinExistence type="predicted"/>
<organism evidence="2 3">
    <name type="scientific">Prorocentrum cordatum</name>
    <dbReference type="NCBI Taxonomy" id="2364126"/>
    <lineage>
        <taxon>Eukaryota</taxon>
        <taxon>Sar</taxon>
        <taxon>Alveolata</taxon>
        <taxon>Dinophyceae</taxon>
        <taxon>Prorocentrales</taxon>
        <taxon>Prorocentraceae</taxon>
        <taxon>Prorocentrum</taxon>
    </lineage>
</organism>
<dbReference type="Proteomes" id="UP001189429">
    <property type="component" value="Unassembled WGS sequence"/>
</dbReference>
<name>A0ABN9PUU0_9DINO</name>
<comment type="caution">
    <text evidence="2">The sequence shown here is derived from an EMBL/GenBank/DDBJ whole genome shotgun (WGS) entry which is preliminary data.</text>
</comment>
<dbReference type="InterPro" id="IPR006342">
    <property type="entry name" value="FkbM_mtfrase"/>
</dbReference>
<gene>
    <name evidence="2" type="ORF">PCOR1329_LOCUS4356</name>
</gene>
<dbReference type="EMBL" id="CAUYUJ010001115">
    <property type="protein sequence ID" value="CAK0794300.1"/>
    <property type="molecule type" value="Genomic_DNA"/>
</dbReference>
<accession>A0ABN9PUU0</accession>